<comment type="caution">
    <text evidence="1">The sequence shown here is derived from an EMBL/GenBank/DDBJ whole genome shotgun (WGS) entry which is preliminary data.</text>
</comment>
<sequence>MARITSQPPPLSADTGIFQFLPTSNPELQFLINVGPLRPTGSFLQRDCYFSIFPVILPTHDKQTINYGQCEAKMASNKNRDDFTPDTINKLRLRVSNRCSNPSCRVTTSGPTADPQKVNSIGVAAHICAAAPGGPRYKASMTPAQRSHILNGIWLCASCSTDIDRDPNRFDEDTLYRWKNEAERLAREELGKKLPDKKDAIDTVAAALTGLPTTFIPNAIENVCVASTQALEKLDPRFMITASYQDKCTNFLIQARENVQGKLQIEKEFGQEFTNKFNELIAHGKTLEIDSSAIKMTGSKLFEELHTDKKGVFQIKSSFRKPAIHKFWLVNKNNEIFFLDDLVGEIIVGRDSFSFKGTAFNDILEFSFTQPHTKNPLKEFTFSMVVDFNCWNGKSVNSMQYFDKIYNFFDLFVEQKWQLFTKFEIEGKEIYSNKSPNFSDTDDLHNLYISLRYVFLLKEVLKYLNIDLKFNSNFEYIPELHALLSDIYRIASGKNVLSADEIAVQSCAITADKQLHNINTLYNATEAASITIKQRAHTEVEIFGQKVILPAISYIYTKVKPKFVDDISTIKPNQDCHIEWVPELDCQCIIDIVK</sequence>
<accession>A0A5A9X4L0</accession>
<dbReference type="Proteomes" id="UP000324298">
    <property type="component" value="Unassembled WGS sequence"/>
</dbReference>
<dbReference type="AlphaFoldDB" id="A0A5A9X4L0"/>
<gene>
    <name evidence="1" type="ORF">ET418_16920</name>
</gene>
<reference evidence="1 2" key="1">
    <citation type="submission" date="2019-04" db="EMBL/GenBank/DDBJ databases">
        <title>Geobacter ruber sp. nov., ferric-reducing bacteria isolated from paddy soil.</title>
        <authorList>
            <person name="Xu Z."/>
            <person name="Masuda Y."/>
            <person name="Itoh H."/>
            <person name="Senoo K."/>
        </authorList>
    </citation>
    <scope>NUCLEOTIDE SEQUENCE [LARGE SCALE GENOMIC DNA]</scope>
    <source>
        <strain evidence="1 2">Red88</strain>
    </source>
</reference>
<protein>
    <submittedName>
        <fullName evidence="1">Uncharacterized protein</fullName>
    </submittedName>
</protein>
<dbReference type="RefSeq" id="WP_149309642.1">
    <property type="nucleotide sequence ID" value="NZ_SRSD01000012.1"/>
</dbReference>
<dbReference type="EMBL" id="SRSD01000012">
    <property type="protein sequence ID" value="KAA0888082.1"/>
    <property type="molecule type" value="Genomic_DNA"/>
</dbReference>
<dbReference type="OrthoDB" id="5379188at2"/>
<proteinExistence type="predicted"/>
<keyword evidence="2" id="KW-1185">Reference proteome</keyword>
<evidence type="ECO:0000313" key="1">
    <source>
        <dbReference type="EMBL" id="KAA0888082.1"/>
    </source>
</evidence>
<organism evidence="1 2">
    <name type="scientific">Oryzomonas rubra</name>
    <dbReference type="NCBI Taxonomy" id="2509454"/>
    <lineage>
        <taxon>Bacteria</taxon>
        <taxon>Pseudomonadati</taxon>
        <taxon>Thermodesulfobacteriota</taxon>
        <taxon>Desulfuromonadia</taxon>
        <taxon>Geobacterales</taxon>
        <taxon>Geobacteraceae</taxon>
        <taxon>Oryzomonas</taxon>
    </lineage>
</organism>
<name>A0A5A9X4L0_9BACT</name>
<evidence type="ECO:0000313" key="2">
    <source>
        <dbReference type="Proteomes" id="UP000324298"/>
    </source>
</evidence>